<dbReference type="GeneID" id="93377700"/>
<evidence type="ECO:0000313" key="2">
    <source>
        <dbReference type="EMBL" id="CPT43477.1"/>
    </source>
</evidence>
<evidence type="ECO:0000313" key="3">
    <source>
        <dbReference type="EMBL" id="CPV62969.1"/>
    </source>
</evidence>
<protein>
    <recommendedName>
        <fullName evidence="6">PASTA domain-containing protein</fullName>
    </recommendedName>
</protein>
<name>A0A0U0Y326_9MYCO</name>
<evidence type="ECO:0008006" key="6">
    <source>
        <dbReference type="Google" id="ProtNLM"/>
    </source>
</evidence>
<reference evidence="3 5" key="1">
    <citation type="submission" date="2015-03" db="EMBL/GenBank/DDBJ databases">
        <authorList>
            <person name="Murphy D."/>
        </authorList>
    </citation>
    <scope>NUCLEOTIDE SEQUENCE [LARGE SCALE GENOMIC DNA]</scope>
    <source>
        <strain evidence="3 5">PAP088</strain>
    </source>
</reference>
<dbReference type="EMBL" id="CSUW01000007">
    <property type="protein sequence ID" value="CPT43477.1"/>
    <property type="molecule type" value="Genomic_DNA"/>
</dbReference>
<reference evidence="2 4" key="2">
    <citation type="submission" date="2015-03" db="EMBL/GenBank/DDBJ databases">
        <authorList>
            <consortium name="Pathogen Informatics"/>
            <person name="Murphy D."/>
        </authorList>
    </citation>
    <scope>NUCLEOTIDE SEQUENCE [LARGE SCALE GENOMIC DNA]</scope>
    <source>
        <strain evidence="2 4">PAP036</strain>
    </source>
</reference>
<sequence>MKSVFNAAIVAVAGAGFSLTMAGLAHAGGPTDTTGQFYSDASSTLKGEGYTVVVAGRSGDQVGLDNCLVAHQEAFTVKKGQDDRGKMVHVTLRCYKAEVAAAKKAAEEKAKSAAA</sequence>
<dbReference type="Proteomes" id="UP000038487">
    <property type="component" value="Unassembled WGS sequence"/>
</dbReference>
<feature type="chain" id="PRO_5015047622" description="PASTA domain-containing protein" evidence="1">
    <location>
        <begin position="28"/>
        <end position="115"/>
    </location>
</feature>
<gene>
    <name evidence="2" type="ORF">ERS075527_03278</name>
    <name evidence="3" type="ORF">ERS075579_03521</name>
</gene>
<evidence type="ECO:0000313" key="5">
    <source>
        <dbReference type="Proteomes" id="UP000045782"/>
    </source>
</evidence>
<evidence type="ECO:0000313" key="4">
    <source>
        <dbReference type="Proteomes" id="UP000038487"/>
    </source>
</evidence>
<dbReference type="RefSeq" id="WP_005064276.1">
    <property type="nucleotide sequence ID" value="NZ_AP022621.1"/>
</dbReference>
<dbReference type="EMBL" id="CSWP01000007">
    <property type="protein sequence ID" value="CPV62969.1"/>
    <property type="molecule type" value="Genomic_DNA"/>
</dbReference>
<keyword evidence="1" id="KW-0732">Signal</keyword>
<evidence type="ECO:0000256" key="1">
    <source>
        <dbReference type="SAM" id="SignalP"/>
    </source>
</evidence>
<accession>A0A0U0Y326</accession>
<organism evidence="3 5">
    <name type="scientific">Mycobacteroides abscessus</name>
    <dbReference type="NCBI Taxonomy" id="36809"/>
    <lineage>
        <taxon>Bacteria</taxon>
        <taxon>Bacillati</taxon>
        <taxon>Actinomycetota</taxon>
        <taxon>Actinomycetes</taxon>
        <taxon>Mycobacteriales</taxon>
        <taxon>Mycobacteriaceae</taxon>
        <taxon>Mycobacteroides</taxon>
    </lineage>
</organism>
<proteinExistence type="predicted"/>
<feature type="signal peptide" evidence="1">
    <location>
        <begin position="1"/>
        <end position="27"/>
    </location>
</feature>
<dbReference type="Proteomes" id="UP000045782">
    <property type="component" value="Unassembled WGS sequence"/>
</dbReference>
<dbReference type="AlphaFoldDB" id="A0A0U0Y326"/>